<sequence length="200" mass="22750">MKDRSCVASVLRHCHAAMDSWECHKDRLVHKATKRKECTVEPRQGKLPEGLYTENVVYTRVFYALPPGPDDDEGWWQAMPTCIDLALSWHHCCCHCDCSCNCSCHTLLLHPHTSHSAEVITKQHAHTHFSDAKGCKANIMQACEHHSYTHCKWTWTCIVLFGCMRACLTGCLSGWLLRPHIHMLPAGRPMWDGPTALVYI</sequence>
<protein>
    <submittedName>
        <fullName evidence="1">Uncharacterized protein</fullName>
    </submittedName>
</protein>
<evidence type="ECO:0000313" key="1">
    <source>
        <dbReference type="EMBL" id="GFH15951.1"/>
    </source>
</evidence>
<name>A0A699Z1P5_HAELA</name>
<reference evidence="1 2" key="1">
    <citation type="submission" date="2020-02" db="EMBL/GenBank/DDBJ databases">
        <title>Draft genome sequence of Haematococcus lacustris strain NIES-144.</title>
        <authorList>
            <person name="Morimoto D."/>
            <person name="Nakagawa S."/>
            <person name="Yoshida T."/>
            <person name="Sawayama S."/>
        </authorList>
    </citation>
    <scope>NUCLEOTIDE SEQUENCE [LARGE SCALE GENOMIC DNA]</scope>
    <source>
        <strain evidence="1 2">NIES-144</strain>
    </source>
</reference>
<comment type="caution">
    <text evidence="1">The sequence shown here is derived from an EMBL/GenBank/DDBJ whole genome shotgun (WGS) entry which is preliminary data.</text>
</comment>
<dbReference type="EMBL" id="BLLF01000925">
    <property type="protein sequence ID" value="GFH15951.1"/>
    <property type="molecule type" value="Genomic_DNA"/>
</dbReference>
<evidence type="ECO:0000313" key="2">
    <source>
        <dbReference type="Proteomes" id="UP000485058"/>
    </source>
</evidence>
<gene>
    <name evidence="1" type="ORF">HaLaN_12283</name>
</gene>
<keyword evidence="2" id="KW-1185">Reference proteome</keyword>
<accession>A0A699Z1P5</accession>
<proteinExistence type="predicted"/>
<organism evidence="1 2">
    <name type="scientific">Haematococcus lacustris</name>
    <name type="common">Green alga</name>
    <name type="synonym">Haematococcus pluvialis</name>
    <dbReference type="NCBI Taxonomy" id="44745"/>
    <lineage>
        <taxon>Eukaryota</taxon>
        <taxon>Viridiplantae</taxon>
        <taxon>Chlorophyta</taxon>
        <taxon>core chlorophytes</taxon>
        <taxon>Chlorophyceae</taxon>
        <taxon>CS clade</taxon>
        <taxon>Chlamydomonadales</taxon>
        <taxon>Haematococcaceae</taxon>
        <taxon>Haematococcus</taxon>
    </lineage>
</organism>
<dbReference type="AlphaFoldDB" id="A0A699Z1P5"/>
<dbReference type="Proteomes" id="UP000485058">
    <property type="component" value="Unassembled WGS sequence"/>
</dbReference>